<dbReference type="Proteomes" id="UP000823388">
    <property type="component" value="Chromosome 1K"/>
</dbReference>
<proteinExistence type="predicted"/>
<evidence type="ECO:0000313" key="2">
    <source>
        <dbReference type="Proteomes" id="UP000823388"/>
    </source>
</evidence>
<organism evidence="1 2">
    <name type="scientific">Panicum virgatum</name>
    <name type="common">Blackwell switchgrass</name>
    <dbReference type="NCBI Taxonomy" id="38727"/>
    <lineage>
        <taxon>Eukaryota</taxon>
        <taxon>Viridiplantae</taxon>
        <taxon>Streptophyta</taxon>
        <taxon>Embryophyta</taxon>
        <taxon>Tracheophyta</taxon>
        <taxon>Spermatophyta</taxon>
        <taxon>Magnoliopsida</taxon>
        <taxon>Liliopsida</taxon>
        <taxon>Poales</taxon>
        <taxon>Poaceae</taxon>
        <taxon>PACMAD clade</taxon>
        <taxon>Panicoideae</taxon>
        <taxon>Panicodae</taxon>
        <taxon>Paniceae</taxon>
        <taxon>Panicinae</taxon>
        <taxon>Panicum</taxon>
        <taxon>Panicum sect. Hiantes</taxon>
    </lineage>
</organism>
<keyword evidence="2" id="KW-1185">Reference proteome</keyword>
<sequence length="52" mass="5340">MLASSGMSHFSAEPAAGARHALRIAVGGPGAHGSRHPATALLPVQWCSVSFW</sequence>
<evidence type="ECO:0000313" key="1">
    <source>
        <dbReference type="EMBL" id="KAG2658034.1"/>
    </source>
</evidence>
<protein>
    <submittedName>
        <fullName evidence="1">Uncharacterized protein</fullName>
    </submittedName>
</protein>
<dbReference type="EMBL" id="CM029037">
    <property type="protein sequence ID" value="KAG2658034.1"/>
    <property type="molecule type" value="Genomic_DNA"/>
</dbReference>
<reference evidence="1" key="1">
    <citation type="submission" date="2020-05" db="EMBL/GenBank/DDBJ databases">
        <title>WGS assembly of Panicum virgatum.</title>
        <authorList>
            <person name="Lovell J.T."/>
            <person name="Jenkins J."/>
            <person name="Shu S."/>
            <person name="Juenger T.E."/>
            <person name="Schmutz J."/>
        </authorList>
    </citation>
    <scope>NUCLEOTIDE SEQUENCE</scope>
    <source>
        <strain evidence="1">AP13</strain>
    </source>
</reference>
<dbReference type="AlphaFoldDB" id="A0A8T0XLA1"/>
<accession>A0A8T0XLA1</accession>
<comment type="caution">
    <text evidence="1">The sequence shown here is derived from an EMBL/GenBank/DDBJ whole genome shotgun (WGS) entry which is preliminary data.</text>
</comment>
<name>A0A8T0XLA1_PANVG</name>
<gene>
    <name evidence="1" type="ORF">PVAP13_1KG275415</name>
</gene>